<dbReference type="InterPro" id="IPR017871">
    <property type="entry name" value="ABC_transporter-like_CS"/>
</dbReference>
<dbReference type="PROSITE" id="PS00211">
    <property type="entry name" value="ABC_TRANSPORTER_1"/>
    <property type="match status" value="1"/>
</dbReference>
<dbReference type="InterPro" id="IPR027417">
    <property type="entry name" value="P-loop_NTPase"/>
</dbReference>
<comment type="similarity">
    <text evidence="9">Belongs to the ABC transporter superfamily. Drug exporter-1 (DrugE1) (TC 3.A.1.105) family.</text>
</comment>
<keyword evidence="5 11" id="KW-0067">ATP-binding</keyword>
<name>A0ABV4CU39_9PSEU</name>
<evidence type="ECO:0000256" key="9">
    <source>
        <dbReference type="ARBA" id="ARBA00049985"/>
    </source>
</evidence>
<evidence type="ECO:0000256" key="6">
    <source>
        <dbReference type="ARBA" id="ARBA00022967"/>
    </source>
</evidence>
<dbReference type="InterPro" id="IPR050763">
    <property type="entry name" value="ABC_transporter_ATP-binding"/>
</dbReference>
<dbReference type="InterPro" id="IPR005894">
    <property type="entry name" value="DrrA"/>
</dbReference>
<keyword evidence="4" id="KW-0547">Nucleotide-binding</keyword>
<evidence type="ECO:0000256" key="3">
    <source>
        <dbReference type="ARBA" id="ARBA00022475"/>
    </source>
</evidence>
<dbReference type="Proteomes" id="UP001564626">
    <property type="component" value="Unassembled WGS sequence"/>
</dbReference>
<dbReference type="SMART" id="SM00382">
    <property type="entry name" value="AAA"/>
    <property type="match status" value="1"/>
</dbReference>
<keyword evidence="2" id="KW-0813">Transport</keyword>
<keyword evidence="8" id="KW-0046">Antibiotic resistance</keyword>
<dbReference type="EMBL" id="JBGEHV010000088">
    <property type="protein sequence ID" value="MEY8043316.1"/>
    <property type="molecule type" value="Genomic_DNA"/>
</dbReference>
<dbReference type="NCBIfam" id="TIGR01188">
    <property type="entry name" value="drrA"/>
    <property type="match status" value="1"/>
</dbReference>
<sequence length="314" mass="32811">MADPIIEVEGVSMRFGEVLALDEVSLEVPAGTVLGLLGHNGAGKTTLIDILSTLRPPTGGTARIAGFDVVRRSREVSSRIGLTGQFASVDEQLSGIENLVLIARLLGAGKREARERADELLSLFDLSEAAGRQARTYSGGMRRRLDLAAGMVGHPDVIFLDEPTTGLDPVSRMGLWSIVESLVVDGTTVLLTTQYLDEADRLADSITVLSAGRVVASGTSAELKAQVGQRTVTARLAEPADADRASRALSGAGFHPAHDAERGAFTIPVGASRELAGVVRALDEAGVEVGDLGLGEPTLDDVYLSLAHPAPTTA</sequence>
<dbReference type="RefSeq" id="WP_345358186.1">
    <property type="nucleotide sequence ID" value="NZ_BAABII010000003.1"/>
</dbReference>
<proteinExistence type="inferred from homology"/>
<evidence type="ECO:0000256" key="1">
    <source>
        <dbReference type="ARBA" id="ARBA00004413"/>
    </source>
</evidence>
<dbReference type="PANTHER" id="PTHR42711:SF19">
    <property type="entry name" value="DOXORUBICIN RESISTANCE ATP-BINDING PROTEIN DRRA"/>
    <property type="match status" value="1"/>
</dbReference>
<dbReference type="Gene3D" id="3.40.50.300">
    <property type="entry name" value="P-loop containing nucleotide triphosphate hydrolases"/>
    <property type="match status" value="1"/>
</dbReference>
<dbReference type="InterPro" id="IPR003439">
    <property type="entry name" value="ABC_transporter-like_ATP-bd"/>
</dbReference>
<keyword evidence="7" id="KW-0472">Membrane</keyword>
<evidence type="ECO:0000256" key="4">
    <source>
        <dbReference type="ARBA" id="ARBA00022741"/>
    </source>
</evidence>
<dbReference type="GO" id="GO:0005524">
    <property type="term" value="F:ATP binding"/>
    <property type="evidence" value="ECO:0007669"/>
    <property type="project" value="UniProtKB-KW"/>
</dbReference>
<evidence type="ECO:0000256" key="8">
    <source>
        <dbReference type="ARBA" id="ARBA00023251"/>
    </source>
</evidence>
<dbReference type="SUPFAM" id="SSF52540">
    <property type="entry name" value="P-loop containing nucleoside triphosphate hydrolases"/>
    <property type="match status" value="1"/>
</dbReference>
<keyword evidence="6" id="KW-1278">Translocase</keyword>
<comment type="subcellular location">
    <subcellularLocation>
        <location evidence="1">Cell membrane</location>
        <topology evidence="1">Peripheral membrane protein</topology>
        <orientation evidence="1">Cytoplasmic side</orientation>
    </subcellularLocation>
</comment>
<dbReference type="Pfam" id="PF00005">
    <property type="entry name" value="ABC_tran"/>
    <property type="match status" value="1"/>
</dbReference>
<organism evidence="11 12">
    <name type="scientific">Saccharopolyspora cebuensis</name>
    <dbReference type="NCBI Taxonomy" id="418759"/>
    <lineage>
        <taxon>Bacteria</taxon>
        <taxon>Bacillati</taxon>
        <taxon>Actinomycetota</taxon>
        <taxon>Actinomycetes</taxon>
        <taxon>Pseudonocardiales</taxon>
        <taxon>Pseudonocardiaceae</taxon>
        <taxon>Saccharopolyspora</taxon>
    </lineage>
</organism>
<evidence type="ECO:0000313" key="11">
    <source>
        <dbReference type="EMBL" id="MEY8043316.1"/>
    </source>
</evidence>
<evidence type="ECO:0000256" key="5">
    <source>
        <dbReference type="ARBA" id="ARBA00022840"/>
    </source>
</evidence>
<dbReference type="PANTHER" id="PTHR42711">
    <property type="entry name" value="ABC TRANSPORTER ATP-BINDING PROTEIN"/>
    <property type="match status" value="1"/>
</dbReference>
<comment type="caution">
    <text evidence="11">The sequence shown here is derived from an EMBL/GenBank/DDBJ whole genome shotgun (WGS) entry which is preliminary data.</text>
</comment>
<evidence type="ECO:0000313" key="12">
    <source>
        <dbReference type="Proteomes" id="UP001564626"/>
    </source>
</evidence>
<keyword evidence="12" id="KW-1185">Reference proteome</keyword>
<evidence type="ECO:0000256" key="2">
    <source>
        <dbReference type="ARBA" id="ARBA00022448"/>
    </source>
</evidence>
<protein>
    <submittedName>
        <fullName evidence="11">ATP-binding cassette domain-containing protein</fullName>
    </submittedName>
</protein>
<feature type="domain" description="ABC transporter" evidence="10">
    <location>
        <begin position="6"/>
        <end position="236"/>
    </location>
</feature>
<dbReference type="PROSITE" id="PS50893">
    <property type="entry name" value="ABC_TRANSPORTER_2"/>
    <property type="match status" value="1"/>
</dbReference>
<evidence type="ECO:0000256" key="7">
    <source>
        <dbReference type="ARBA" id="ARBA00023136"/>
    </source>
</evidence>
<keyword evidence="3" id="KW-1003">Cell membrane</keyword>
<accession>A0ABV4CU39</accession>
<reference evidence="11 12" key="1">
    <citation type="submission" date="2024-08" db="EMBL/GenBank/DDBJ databases">
        <title>Genome mining of Saccharopolyspora cebuensis PGLac3 from Nigerian medicinal plant.</title>
        <authorList>
            <person name="Ezeobiora C.E."/>
            <person name="Igbokwe N.H."/>
            <person name="Amin D.H."/>
            <person name="Mendie U.E."/>
        </authorList>
    </citation>
    <scope>NUCLEOTIDE SEQUENCE [LARGE SCALE GENOMIC DNA]</scope>
    <source>
        <strain evidence="11 12">PGLac3</strain>
    </source>
</reference>
<gene>
    <name evidence="11" type="ORF">AB8O55_28225</name>
</gene>
<dbReference type="InterPro" id="IPR003593">
    <property type="entry name" value="AAA+_ATPase"/>
</dbReference>
<evidence type="ECO:0000259" key="10">
    <source>
        <dbReference type="PROSITE" id="PS50893"/>
    </source>
</evidence>